<accession>A0ABD0K0J2</accession>
<dbReference type="EMBL" id="JACVVK020000273">
    <property type="protein sequence ID" value="KAK7480844.1"/>
    <property type="molecule type" value="Genomic_DNA"/>
</dbReference>
<sequence length="142" mass="13995">MLAPPVTPDSAPLTPAIPVTTGPRPDSFQVDVEGTDGVPTSPQLATTLALTDASSLTAKGAPGSPGKKGTPAKKTRSTAAVAPYLVSQPPSSATSTTNTSSTTGTGQPPVPQVPAPVAPTTGEVIERKSPPPETSGTIISSS</sequence>
<dbReference type="Proteomes" id="UP001519460">
    <property type="component" value="Unassembled WGS sequence"/>
</dbReference>
<feature type="compositionally biased region" description="Pro residues" evidence="1">
    <location>
        <begin position="108"/>
        <end position="117"/>
    </location>
</feature>
<keyword evidence="3" id="KW-1185">Reference proteome</keyword>
<evidence type="ECO:0000256" key="1">
    <source>
        <dbReference type="SAM" id="MobiDB-lite"/>
    </source>
</evidence>
<protein>
    <submittedName>
        <fullName evidence="2">Uncharacterized protein</fullName>
    </submittedName>
</protein>
<name>A0ABD0K0J2_9CAEN</name>
<gene>
    <name evidence="2" type="ORF">BaRGS_00027930</name>
</gene>
<comment type="caution">
    <text evidence="2">The sequence shown here is derived from an EMBL/GenBank/DDBJ whole genome shotgun (WGS) entry which is preliminary data.</text>
</comment>
<feature type="compositionally biased region" description="Low complexity" evidence="1">
    <location>
        <begin position="87"/>
        <end position="107"/>
    </location>
</feature>
<evidence type="ECO:0000313" key="3">
    <source>
        <dbReference type="Proteomes" id="UP001519460"/>
    </source>
</evidence>
<organism evidence="2 3">
    <name type="scientific">Batillaria attramentaria</name>
    <dbReference type="NCBI Taxonomy" id="370345"/>
    <lineage>
        <taxon>Eukaryota</taxon>
        <taxon>Metazoa</taxon>
        <taxon>Spiralia</taxon>
        <taxon>Lophotrochozoa</taxon>
        <taxon>Mollusca</taxon>
        <taxon>Gastropoda</taxon>
        <taxon>Caenogastropoda</taxon>
        <taxon>Sorbeoconcha</taxon>
        <taxon>Cerithioidea</taxon>
        <taxon>Batillariidae</taxon>
        <taxon>Batillaria</taxon>
    </lineage>
</organism>
<feature type="region of interest" description="Disordered" evidence="1">
    <location>
        <begin position="1"/>
        <end position="142"/>
    </location>
</feature>
<reference evidence="2 3" key="1">
    <citation type="journal article" date="2023" name="Sci. Data">
        <title>Genome assembly of the Korean intertidal mud-creeper Batillaria attramentaria.</title>
        <authorList>
            <person name="Patra A.K."/>
            <person name="Ho P.T."/>
            <person name="Jun S."/>
            <person name="Lee S.J."/>
            <person name="Kim Y."/>
            <person name="Won Y.J."/>
        </authorList>
    </citation>
    <scope>NUCLEOTIDE SEQUENCE [LARGE SCALE GENOMIC DNA]</scope>
    <source>
        <strain evidence="2">Wonlab-2016</strain>
    </source>
</reference>
<proteinExistence type="predicted"/>
<dbReference type="AlphaFoldDB" id="A0ABD0K0J2"/>
<evidence type="ECO:0000313" key="2">
    <source>
        <dbReference type="EMBL" id="KAK7480844.1"/>
    </source>
</evidence>
<feature type="compositionally biased region" description="Low complexity" evidence="1">
    <location>
        <begin position="44"/>
        <end position="69"/>
    </location>
</feature>